<dbReference type="RefSeq" id="WP_010745074.1">
    <property type="nucleotide sequence ID" value="NZ_BAAAXM010000043.1"/>
</dbReference>
<dbReference type="InterPro" id="IPR004839">
    <property type="entry name" value="Aminotransferase_I/II_large"/>
</dbReference>
<dbReference type="EC" id="4.4.1.13" evidence="2"/>
<dbReference type="InterPro" id="IPR015424">
    <property type="entry name" value="PyrdxlP-dep_Trfase"/>
</dbReference>
<dbReference type="Gene3D" id="3.40.640.10">
    <property type="entry name" value="Type I PLP-dependent aspartate aminotransferase-like (Major domain)"/>
    <property type="match status" value="1"/>
</dbReference>
<evidence type="ECO:0000256" key="1">
    <source>
        <dbReference type="ARBA" id="ARBA00001933"/>
    </source>
</evidence>
<keyword evidence="3" id="KW-0663">Pyridoxal phosphate</keyword>
<evidence type="ECO:0000256" key="3">
    <source>
        <dbReference type="ARBA" id="ARBA00022898"/>
    </source>
</evidence>
<evidence type="ECO:0000256" key="5">
    <source>
        <dbReference type="ARBA" id="ARBA00037974"/>
    </source>
</evidence>
<evidence type="ECO:0000313" key="7">
    <source>
        <dbReference type="EMBL" id="MDT2539884.1"/>
    </source>
</evidence>
<feature type="domain" description="Aminotransferase class I/classII large" evidence="6">
    <location>
        <begin position="52"/>
        <end position="371"/>
    </location>
</feature>
<dbReference type="Pfam" id="PF00155">
    <property type="entry name" value="Aminotran_1_2"/>
    <property type="match status" value="1"/>
</dbReference>
<keyword evidence="4" id="KW-0456">Lyase</keyword>
<comment type="similarity">
    <text evidence="5">Belongs to the class-II pyridoxal-phosphate-dependent aminotransferase family. MalY/PatB cystathionine beta-lyase subfamily.</text>
</comment>
<dbReference type="Proteomes" id="UP001249240">
    <property type="component" value="Unassembled WGS sequence"/>
</dbReference>
<comment type="caution">
    <text evidence="7">The sequence shown here is derived from an EMBL/GenBank/DDBJ whole genome shotgun (WGS) entry which is preliminary data.</text>
</comment>
<dbReference type="GO" id="GO:0008483">
    <property type="term" value="F:transaminase activity"/>
    <property type="evidence" value="ECO:0007669"/>
    <property type="project" value="UniProtKB-KW"/>
</dbReference>
<dbReference type="CDD" id="cd00609">
    <property type="entry name" value="AAT_like"/>
    <property type="match status" value="1"/>
</dbReference>
<organism evidence="7 8">
    <name type="scientific">Enterococcus raffinosus</name>
    <dbReference type="NCBI Taxonomy" id="71452"/>
    <lineage>
        <taxon>Bacteria</taxon>
        <taxon>Bacillati</taxon>
        <taxon>Bacillota</taxon>
        <taxon>Bacilli</taxon>
        <taxon>Lactobacillales</taxon>
        <taxon>Enterococcaceae</taxon>
        <taxon>Enterococcus</taxon>
    </lineage>
</organism>
<keyword evidence="7" id="KW-0032">Aminotransferase</keyword>
<dbReference type="Gene3D" id="3.90.1150.10">
    <property type="entry name" value="Aspartate Aminotransferase, domain 1"/>
    <property type="match status" value="1"/>
</dbReference>
<dbReference type="SUPFAM" id="SSF53383">
    <property type="entry name" value="PLP-dependent transferases"/>
    <property type="match status" value="1"/>
</dbReference>
<dbReference type="InterPro" id="IPR015422">
    <property type="entry name" value="PyrdxlP-dep_Trfase_small"/>
</dbReference>
<reference evidence="7" key="1">
    <citation type="submission" date="2023-03" db="EMBL/GenBank/DDBJ databases">
        <authorList>
            <person name="Shen W."/>
            <person name="Cai J."/>
        </authorList>
    </citation>
    <scope>NUCLEOTIDE SEQUENCE</scope>
    <source>
        <strain evidence="7">B646-2</strain>
    </source>
</reference>
<protein>
    <recommendedName>
        <fullName evidence="2">cysteine-S-conjugate beta-lyase</fullName>
        <ecNumber evidence="2">4.4.1.13</ecNumber>
    </recommendedName>
</protein>
<dbReference type="EMBL" id="JARPXM010000023">
    <property type="protein sequence ID" value="MDT2539884.1"/>
    <property type="molecule type" value="Genomic_DNA"/>
</dbReference>
<evidence type="ECO:0000256" key="4">
    <source>
        <dbReference type="ARBA" id="ARBA00023239"/>
    </source>
</evidence>
<dbReference type="InterPro" id="IPR051798">
    <property type="entry name" value="Class-II_PLP-Dep_Aminotrans"/>
</dbReference>
<dbReference type="InterPro" id="IPR015421">
    <property type="entry name" value="PyrdxlP-dep_Trfase_major"/>
</dbReference>
<dbReference type="GO" id="GO:0047804">
    <property type="term" value="F:cysteine-S-conjugate beta-lyase activity"/>
    <property type="evidence" value="ECO:0007669"/>
    <property type="project" value="UniProtKB-EC"/>
</dbReference>
<name>A0AAW8T4P5_9ENTE</name>
<sequence length="389" mass="44839">MKTVAEIRKETYSKKWSRYGEKEILPFWIADMDFKSPEFLSKCLLSRVHKNYFGYTDIPKEVNHRICEWYKKRYDCVVKPEEILFSTSVLHSYRVILETCLSTGGKIVVLTPSYPPLITIAENIGVEVVEIPLLHVDNSHQIDFNEVRKVLSEDPKIEALVLCNPHNPVGRVWNNAEIERVKELVQARDLYLISDEIHGDLVFSDYSFNSVLKTDKAVEKLIVLSSPAKTFNVAGIKASYIIIRNQKIKTRLAERFKINGLNDLDIFAIETLNGLYGNFEDALLWLKNLINVLEENYHYLEGFFSDLERAELIKSEGSYLAWIKIIDSPCVDSNEIRIVLKERYGIDVHEGTIFKEGDGQYIRINFGCPLEFLIKGMERFAEAITDKAI</sequence>
<evidence type="ECO:0000313" key="8">
    <source>
        <dbReference type="Proteomes" id="UP001249240"/>
    </source>
</evidence>
<evidence type="ECO:0000259" key="6">
    <source>
        <dbReference type="Pfam" id="PF00155"/>
    </source>
</evidence>
<evidence type="ECO:0000256" key="2">
    <source>
        <dbReference type="ARBA" id="ARBA00012224"/>
    </source>
</evidence>
<comment type="cofactor">
    <cofactor evidence="1">
        <name>pyridoxal 5'-phosphate</name>
        <dbReference type="ChEBI" id="CHEBI:597326"/>
    </cofactor>
</comment>
<accession>A0AAW8T4P5</accession>
<dbReference type="GO" id="GO:0030170">
    <property type="term" value="F:pyridoxal phosphate binding"/>
    <property type="evidence" value="ECO:0007669"/>
    <property type="project" value="InterPro"/>
</dbReference>
<keyword evidence="7" id="KW-0808">Transferase</keyword>
<proteinExistence type="inferred from homology"/>
<gene>
    <name evidence="7" type="ORF">P7D78_17385</name>
</gene>
<dbReference type="PANTHER" id="PTHR43525:SF1">
    <property type="entry name" value="PROTEIN MALY"/>
    <property type="match status" value="1"/>
</dbReference>
<dbReference type="AlphaFoldDB" id="A0AAW8T4P5"/>
<dbReference type="PANTHER" id="PTHR43525">
    <property type="entry name" value="PROTEIN MALY"/>
    <property type="match status" value="1"/>
</dbReference>